<sequence>MCVGSCHGRGVHRDAMGDVAVAKEHALTVSKEATEKLSSDDPKLVFRFKGMPMAVAYTISASAQACHGFVNVIRVLDNGRGTLLP</sequence>
<dbReference type="AlphaFoldDB" id="B2JXF8"/>
<gene>
    <name evidence="1" type="ordered locus">Bphy_7331</name>
</gene>
<organism evidence="1 2">
    <name type="scientific">Paraburkholderia phymatum (strain DSM 17167 / CIP 108236 / LMG 21445 / STM815)</name>
    <name type="common">Burkholderia phymatum</name>
    <dbReference type="NCBI Taxonomy" id="391038"/>
    <lineage>
        <taxon>Bacteria</taxon>
        <taxon>Pseudomonadati</taxon>
        <taxon>Pseudomonadota</taxon>
        <taxon>Betaproteobacteria</taxon>
        <taxon>Burkholderiales</taxon>
        <taxon>Burkholderiaceae</taxon>
        <taxon>Paraburkholderia</taxon>
    </lineage>
</organism>
<geneLocation type="plasmid" evidence="1 2">
    <name>pBPHY02</name>
</geneLocation>
<dbReference type="HOGENOM" id="CLU_2506357_0_0_4"/>
<dbReference type="Proteomes" id="UP000001192">
    <property type="component" value="Plasmid pBPHY02"/>
</dbReference>
<dbReference type="EMBL" id="CP001046">
    <property type="protein sequence ID" value="ACC76316.1"/>
    <property type="molecule type" value="Genomic_DNA"/>
</dbReference>
<accession>B2JXF8</accession>
<name>B2JXF8_PARP8</name>
<keyword evidence="1" id="KW-0812">Transmembrane</keyword>
<dbReference type="KEGG" id="bph:Bphy_7331"/>
<keyword evidence="1" id="KW-0472">Membrane</keyword>
<keyword evidence="2" id="KW-1185">Reference proteome</keyword>
<dbReference type="eggNOG" id="ENOG50331YG">
    <property type="taxonomic scope" value="Bacteria"/>
</dbReference>
<evidence type="ECO:0000313" key="2">
    <source>
        <dbReference type="Proteomes" id="UP000001192"/>
    </source>
</evidence>
<evidence type="ECO:0000313" key="1">
    <source>
        <dbReference type="EMBL" id="ACC76316.1"/>
    </source>
</evidence>
<reference evidence="2" key="1">
    <citation type="journal article" date="2014" name="Stand. Genomic Sci.">
        <title>Complete genome sequence of Burkholderia phymatum STM815(T), a broad host range and efficient nitrogen-fixing symbiont of Mimosa species.</title>
        <authorList>
            <person name="Moulin L."/>
            <person name="Klonowska A."/>
            <person name="Caroline B."/>
            <person name="Booth K."/>
            <person name="Vriezen J.A."/>
            <person name="Melkonian R."/>
            <person name="James E.K."/>
            <person name="Young J.P."/>
            <person name="Bena G."/>
            <person name="Hauser L."/>
            <person name="Land M."/>
            <person name="Kyrpides N."/>
            <person name="Bruce D."/>
            <person name="Chain P."/>
            <person name="Copeland A."/>
            <person name="Pitluck S."/>
            <person name="Woyke T."/>
            <person name="Lizotte-Waniewski M."/>
            <person name="Bristow J."/>
            <person name="Riley M."/>
        </authorList>
    </citation>
    <scope>NUCLEOTIDE SEQUENCE [LARGE SCALE GENOMIC DNA]</scope>
    <source>
        <strain evidence="2">DSM 17167 / CIP 108236 / LMG 21445 / STM815</strain>
        <plasmid evidence="2">Plasmid pBPHY02</plasmid>
    </source>
</reference>
<keyword evidence="1" id="KW-0614">Plasmid</keyword>
<proteinExistence type="predicted"/>
<protein>
    <submittedName>
        <fullName evidence="1">Putative transmembrane protein</fullName>
    </submittedName>
</protein>